<organism evidence="1 2">
    <name type="scientific">Kineothrix alysoides</name>
    <dbReference type="NCBI Taxonomy" id="1469948"/>
    <lineage>
        <taxon>Bacteria</taxon>
        <taxon>Bacillati</taxon>
        <taxon>Bacillota</taxon>
        <taxon>Clostridia</taxon>
        <taxon>Lachnospirales</taxon>
        <taxon>Lachnospiraceae</taxon>
        <taxon>Kineothrix</taxon>
    </lineage>
</organism>
<dbReference type="RefSeq" id="WP_157837529.1">
    <property type="nucleotide sequence ID" value="NZ_JPNB01000001.1"/>
</dbReference>
<name>A0A4R1QQ63_9FIRM</name>
<protein>
    <submittedName>
        <fullName evidence="1">Uncharacterized protein</fullName>
    </submittedName>
</protein>
<evidence type="ECO:0000313" key="1">
    <source>
        <dbReference type="EMBL" id="TCL55959.1"/>
    </source>
</evidence>
<dbReference type="EMBL" id="SLUO01000013">
    <property type="protein sequence ID" value="TCL55959.1"/>
    <property type="molecule type" value="Genomic_DNA"/>
</dbReference>
<dbReference type="AlphaFoldDB" id="A0A4R1QQ63"/>
<proteinExistence type="predicted"/>
<keyword evidence="2" id="KW-1185">Reference proteome</keyword>
<gene>
    <name evidence="1" type="ORF">EDD76_11396</name>
</gene>
<dbReference type="STRING" id="1469948.GCA_000732725_00682"/>
<reference evidence="1 2" key="1">
    <citation type="submission" date="2019-03" db="EMBL/GenBank/DDBJ databases">
        <title>Genomic Encyclopedia of Type Strains, Phase IV (KMG-IV): sequencing the most valuable type-strain genomes for metagenomic binning, comparative biology and taxonomic classification.</title>
        <authorList>
            <person name="Goeker M."/>
        </authorList>
    </citation>
    <scope>NUCLEOTIDE SEQUENCE [LARGE SCALE GENOMIC DNA]</scope>
    <source>
        <strain evidence="1 2">DSM 100556</strain>
    </source>
</reference>
<dbReference type="Proteomes" id="UP000295718">
    <property type="component" value="Unassembled WGS sequence"/>
</dbReference>
<accession>A0A4R1QQ63</accession>
<comment type="caution">
    <text evidence="1">The sequence shown here is derived from an EMBL/GenBank/DDBJ whole genome shotgun (WGS) entry which is preliminary data.</text>
</comment>
<sequence length="51" mass="6082">MSYETWMVQSVVIVPKLRDYKTGRSVKESKKEKRETAGKKDFESILRQMMK</sequence>
<evidence type="ECO:0000313" key="2">
    <source>
        <dbReference type="Proteomes" id="UP000295718"/>
    </source>
</evidence>